<dbReference type="PANTHER" id="PTHR43227">
    <property type="entry name" value="BLL4140 PROTEIN"/>
    <property type="match status" value="1"/>
</dbReference>
<gene>
    <name evidence="9" type="ORF">ITP53_31780</name>
</gene>
<sequence length="298" mass="32405">MAVSKPTSKQTSPAARTGALFVAPAGLVTLILFLIPLGILVWMSFQDYPLLGTPSFTGFDNYLAIPGNSVFTKAIGFTLVYTVVTTVVMFLISFVLVAIANSRRRGAKFYRTSYFLPYVVGTAAATLLWFVDSDSVIGVFNQVLIGLHIVQQPVAFLATPTLAFWSIIILVSWKFMGFQVIVLLMGLQSIPPQLYEAARVDGASRPQQLRYITIPSLRPTLALLFILSVTGSLLAFDQFLILTKGGPDNSTVSVVFAVYNTAFVNFDMGKAAALSVVLLVVLLIISAVQLPLLRRKDV</sequence>
<feature type="transmembrane region" description="Helical" evidence="7">
    <location>
        <begin position="220"/>
        <end position="241"/>
    </location>
</feature>
<dbReference type="Gene3D" id="1.10.3720.10">
    <property type="entry name" value="MetI-like"/>
    <property type="match status" value="1"/>
</dbReference>
<keyword evidence="4 7" id="KW-0812">Transmembrane</keyword>
<keyword evidence="10" id="KW-1185">Reference proteome</keyword>
<keyword evidence="6 7" id="KW-0472">Membrane</keyword>
<dbReference type="GO" id="GO:0005886">
    <property type="term" value="C:plasma membrane"/>
    <property type="evidence" value="ECO:0007669"/>
    <property type="project" value="UniProtKB-SubCell"/>
</dbReference>
<dbReference type="SUPFAM" id="SSF161098">
    <property type="entry name" value="MetI-like"/>
    <property type="match status" value="1"/>
</dbReference>
<dbReference type="EMBL" id="JADOGI010000115">
    <property type="protein sequence ID" value="MBF8190227.1"/>
    <property type="molecule type" value="Genomic_DNA"/>
</dbReference>
<dbReference type="RefSeq" id="WP_195899150.1">
    <property type="nucleotide sequence ID" value="NZ_JADOGI010000115.1"/>
</dbReference>
<dbReference type="PANTHER" id="PTHR43227:SF11">
    <property type="entry name" value="BLL4140 PROTEIN"/>
    <property type="match status" value="1"/>
</dbReference>
<dbReference type="Proteomes" id="UP000605361">
    <property type="component" value="Unassembled WGS sequence"/>
</dbReference>
<evidence type="ECO:0000256" key="4">
    <source>
        <dbReference type="ARBA" id="ARBA00022692"/>
    </source>
</evidence>
<comment type="caution">
    <text evidence="9">The sequence shown here is derived from an EMBL/GenBank/DDBJ whole genome shotgun (WGS) entry which is preliminary data.</text>
</comment>
<feature type="transmembrane region" description="Helical" evidence="7">
    <location>
        <begin position="271"/>
        <end position="293"/>
    </location>
</feature>
<evidence type="ECO:0000256" key="2">
    <source>
        <dbReference type="ARBA" id="ARBA00022448"/>
    </source>
</evidence>
<evidence type="ECO:0000256" key="3">
    <source>
        <dbReference type="ARBA" id="ARBA00022475"/>
    </source>
</evidence>
<name>A0A931AC40_9ACTN</name>
<dbReference type="InterPro" id="IPR000515">
    <property type="entry name" value="MetI-like"/>
</dbReference>
<feature type="transmembrane region" description="Helical" evidence="7">
    <location>
        <begin position="79"/>
        <end position="100"/>
    </location>
</feature>
<evidence type="ECO:0000256" key="7">
    <source>
        <dbReference type="RuleBase" id="RU363032"/>
    </source>
</evidence>
<comment type="similarity">
    <text evidence="7">Belongs to the binding-protein-dependent transport system permease family.</text>
</comment>
<feature type="transmembrane region" description="Helical" evidence="7">
    <location>
        <begin position="162"/>
        <end position="185"/>
    </location>
</feature>
<feature type="transmembrane region" description="Helical" evidence="7">
    <location>
        <begin position="112"/>
        <end position="131"/>
    </location>
</feature>
<comment type="subcellular location">
    <subcellularLocation>
        <location evidence="1 7">Cell membrane</location>
        <topology evidence="1 7">Multi-pass membrane protein</topology>
    </subcellularLocation>
</comment>
<accession>A0A931AC40</accession>
<evidence type="ECO:0000259" key="8">
    <source>
        <dbReference type="PROSITE" id="PS50928"/>
    </source>
</evidence>
<reference evidence="9" key="1">
    <citation type="submission" date="2020-11" db="EMBL/GenBank/DDBJ databases">
        <title>Whole-genome analyses of Nonomuraea sp. K274.</title>
        <authorList>
            <person name="Veyisoglu A."/>
        </authorList>
    </citation>
    <scope>NUCLEOTIDE SEQUENCE</scope>
    <source>
        <strain evidence="9">K274</strain>
    </source>
</reference>
<keyword evidence="2 7" id="KW-0813">Transport</keyword>
<dbReference type="InterPro" id="IPR035906">
    <property type="entry name" value="MetI-like_sf"/>
</dbReference>
<dbReference type="PROSITE" id="PS50928">
    <property type="entry name" value="ABC_TM1"/>
    <property type="match status" value="1"/>
</dbReference>
<organism evidence="9 10">
    <name type="scientific">Nonomuraea cypriaca</name>
    <dbReference type="NCBI Taxonomy" id="1187855"/>
    <lineage>
        <taxon>Bacteria</taxon>
        <taxon>Bacillati</taxon>
        <taxon>Actinomycetota</taxon>
        <taxon>Actinomycetes</taxon>
        <taxon>Streptosporangiales</taxon>
        <taxon>Streptosporangiaceae</taxon>
        <taxon>Nonomuraea</taxon>
    </lineage>
</organism>
<dbReference type="InterPro" id="IPR050809">
    <property type="entry name" value="UgpAE/MalFG_permease"/>
</dbReference>
<feature type="domain" description="ABC transmembrane type-1" evidence="8">
    <location>
        <begin position="75"/>
        <end position="289"/>
    </location>
</feature>
<dbReference type="Pfam" id="PF00528">
    <property type="entry name" value="BPD_transp_1"/>
    <property type="match status" value="1"/>
</dbReference>
<feature type="transmembrane region" description="Helical" evidence="7">
    <location>
        <begin position="20"/>
        <end position="45"/>
    </location>
</feature>
<proteinExistence type="inferred from homology"/>
<evidence type="ECO:0000256" key="6">
    <source>
        <dbReference type="ARBA" id="ARBA00023136"/>
    </source>
</evidence>
<evidence type="ECO:0000313" key="9">
    <source>
        <dbReference type="EMBL" id="MBF8190227.1"/>
    </source>
</evidence>
<dbReference type="AlphaFoldDB" id="A0A931AC40"/>
<dbReference type="CDD" id="cd06261">
    <property type="entry name" value="TM_PBP2"/>
    <property type="match status" value="1"/>
</dbReference>
<keyword evidence="5 7" id="KW-1133">Transmembrane helix</keyword>
<evidence type="ECO:0000256" key="1">
    <source>
        <dbReference type="ARBA" id="ARBA00004651"/>
    </source>
</evidence>
<protein>
    <submittedName>
        <fullName evidence="9">Sugar ABC transporter permease</fullName>
    </submittedName>
</protein>
<keyword evidence="3" id="KW-1003">Cell membrane</keyword>
<evidence type="ECO:0000313" key="10">
    <source>
        <dbReference type="Proteomes" id="UP000605361"/>
    </source>
</evidence>
<dbReference type="GO" id="GO:0055085">
    <property type="term" value="P:transmembrane transport"/>
    <property type="evidence" value="ECO:0007669"/>
    <property type="project" value="InterPro"/>
</dbReference>
<evidence type="ECO:0000256" key="5">
    <source>
        <dbReference type="ARBA" id="ARBA00022989"/>
    </source>
</evidence>